<dbReference type="SUPFAM" id="SSF56672">
    <property type="entry name" value="DNA/RNA polymerases"/>
    <property type="match status" value="1"/>
</dbReference>
<name>A0A1D6YDA4_FUNMO</name>
<evidence type="ECO:0000313" key="1">
    <source>
        <dbReference type="EMBL" id="AMP88015.1"/>
    </source>
</evidence>
<reference evidence="1" key="1">
    <citation type="journal article" date="2016" name="Mycorrhiza">
        <title>The large (134.9 kb) mitochondrial genome of the glomeromycete Funneliformis mosseae.</title>
        <authorList>
            <person name="Nadimi M."/>
            <person name="Stefani F.O.P."/>
            <person name="Hijri M."/>
        </authorList>
    </citation>
    <scope>NUCLEOTIDE SEQUENCE</scope>
</reference>
<dbReference type="InterPro" id="IPR043502">
    <property type="entry name" value="DNA/RNA_pol_sf"/>
</dbReference>
<organism evidence="1">
    <name type="scientific">Funneliformis mosseae</name>
    <name type="common">Endomycorrhizal fungus</name>
    <name type="synonym">Glomus mosseae</name>
    <dbReference type="NCBI Taxonomy" id="27381"/>
    <lineage>
        <taxon>Eukaryota</taxon>
        <taxon>Fungi</taxon>
        <taxon>Fungi incertae sedis</taxon>
        <taxon>Mucoromycota</taxon>
        <taxon>Glomeromycotina</taxon>
        <taxon>Glomeromycetes</taxon>
        <taxon>Glomerales</taxon>
        <taxon>Glomeraceae</taxon>
        <taxon>Funneliformis</taxon>
    </lineage>
</organism>
<dbReference type="Gene3D" id="1.10.150.20">
    <property type="entry name" value="5' to 3' exonuclease, C-terminal subdomain"/>
    <property type="match status" value="1"/>
</dbReference>
<sequence>MRGLLLNKPGVFSLDLKNQENRMTAYIIEDVKAAELFIQGRDQHQEEADRLGVTRDVGKTTVHALTYDQKGPGLAKGLLMKDSLLLKKRALGYNMNSKLHTQN</sequence>
<protein>
    <submittedName>
        <fullName evidence="1">Uncharacterized protein</fullName>
    </submittedName>
</protein>
<gene>
    <name evidence="1" type="primary">orf103_2</name>
</gene>
<dbReference type="AlphaFoldDB" id="A0A1D6YDA4"/>
<proteinExistence type="predicted"/>
<dbReference type="EMBL" id="KT371477">
    <property type="protein sequence ID" value="AMP88015.1"/>
    <property type="molecule type" value="Genomic_DNA"/>
</dbReference>
<keyword evidence="1" id="KW-0496">Mitochondrion</keyword>
<geneLocation type="mitochondrion" evidence="1"/>
<accession>A0A1D6YDA4</accession>